<dbReference type="AlphaFoldDB" id="A0A8G2BKJ3"/>
<dbReference type="RefSeq" id="WP_093150564.1">
    <property type="nucleotide sequence ID" value="NZ_FNBW01000007.1"/>
</dbReference>
<sequence length="261" mass="29097">MSKSTLQTDAAAFAREIRALQKQRKTWEDGLFKSSNKELYSILERCHTVLQQLREDRKLRKALTKALDDLGIPSRSNTSPELKVVRSVFGSENNRIYAYVRVLQTAKADLPNDQKFSDWIEEHGGVEEIRRKPKDGPSAAELAKRHRELAEERLFSETLISPRFTPDDSLQPAPDGDYAFSVALVRIEPDGKAGIIFGSGKTTLVRAVLSEAGKRLSEAGDAMEPVAEARAKNQSREQSVSGFINYDDEIECVDDEATLAA</sequence>
<keyword evidence="2" id="KW-1185">Reference proteome</keyword>
<organism evidence="1 2">
    <name type="scientific">Thalassobaculum litoreum DSM 18839</name>
    <dbReference type="NCBI Taxonomy" id="1123362"/>
    <lineage>
        <taxon>Bacteria</taxon>
        <taxon>Pseudomonadati</taxon>
        <taxon>Pseudomonadota</taxon>
        <taxon>Alphaproteobacteria</taxon>
        <taxon>Rhodospirillales</taxon>
        <taxon>Thalassobaculaceae</taxon>
        <taxon>Thalassobaculum</taxon>
    </lineage>
</organism>
<name>A0A8G2BKJ3_9PROT</name>
<dbReference type="EMBL" id="FNBW01000007">
    <property type="protein sequence ID" value="SDF82252.1"/>
    <property type="molecule type" value="Genomic_DNA"/>
</dbReference>
<gene>
    <name evidence="1" type="ORF">SAMN05660686_02411</name>
</gene>
<proteinExistence type="predicted"/>
<dbReference type="OrthoDB" id="7832897at2"/>
<accession>A0A8G2BKJ3</accession>
<comment type="caution">
    <text evidence="1">The sequence shown here is derived from an EMBL/GenBank/DDBJ whole genome shotgun (WGS) entry which is preliminary data.</text>
</comment>
<reference evidence="1 2" key="1">
    <citation type="submission" date="2016-10" db="EMBL/GenBank/DDBJ databases">
        <authorList>
            <person name="Varghese N."/>
            <person name="Submissions S."/>
        </authorList>
    </citation>
    <scope>NUCLEOTIDE SEQUENCE [LARGE SCALE GENOMIC DNA]</scope>
    <source>
        <strain evidence="1 2">DSM 18839</strain>
    </source>
</reference>
<protein>
    <submittedName>
        <fullName evidence="1">Uncharacterized protein</fullName>
    </submittedName>
</protein>
<evidence type="ECO:0000313" key="2">
    <source>
        <dbReference type="Proteomes" id="UP000198615"/>
    </source>
</evidence>
<evidence type="ECO:0000313" key="1">
    <source>
        <dbReference type="EMBL" id="SDF82252.1"/>
    </source>
</evidence>
<dbReference type="Proteomes" id="UP000198615">
    <property type="component" value="Unassembled WGS sequence"/>
</dbReference>